<dbReference type="Proteomes" id="UP000604046">
    <property type="component" value="Unassembled WGS sequence"/>
</dbReference>
<reference evidence="2" key="1">
    <citation type="submission" date="2021-02" db="EMBL/GenBank/DDBJ databases">
        <authorList>
            <person name="Dougan E. K."/>
            <person name="Rhodes N."/>
            <person name="Thang M."/>
            <person name="Chan C."/>
        </authorList>
    </citation>
    <scope>NUCLEOTIDE SEQUENCE</scope>
</reference>
<evidence type="ECO:0000313" key="2">
    <source>
        <dbReference type="EMBL" id="CAE6945411.1"/>
    </source>
</evidence>
<feature type="compositionally biased region" description="Basic and acidic residues" evidence="1">
    <location>
        <begin position="139"/>
        <end position="151"/>
    </location>
</feature>
<evidence type="ECO:0000313" key="3">
    <source>
        <dbReference type="Proteomes" id="UP000604046"/>
    </source>
</evidence>
<keyword evidence="3" id="KW-1185">Reference proteome</keyword>
<sequence length="250" mass="27948">MSRVTNMFSRTDQYQEHSDLFNDSESWSIPDDRKHSAAERPLDPWSRDEVAQVKAMLDSEIRREKPSGEVSDNFLRQQSQDRAEKKRNRRRDDVGAAFDFPQDWLTPTASPAQRPAEPADVWASVGTSTSPQWPAAQPKELKLPTPKDRSGPGRTRASTDVPTTRRQAAPAAPAPVQFDEAILAALAALPSQSLVDVLQRLSEKRPEEVALAMGNTVPGSRKAMVSFSKLYAPVVAEYLTHAVQHHARWW</sequence>
<comment type="caution">
    <text evidence="2">The sequence shown here is derived from an EMBL/GenBank/DDBJ whole genome shotgun (WGS) entry which is preliminary data.</text>
</comment>
<dbReference type="EMBL" id="CAJNDS010000075">
    <property type="protein sequence ID" value="CAE6945411.1"/>
    <property type="molecule type" value="Genomic_DNA"/>
</dbReference>
<feature type="region of interest" description="Disordered" evidence="1">
    <location>
        <begin position="1"/>
        <end position="166"/>
    </location>
</feature>
<feature type="compositionally biased region" description="Basic and acidic residues" evidence="1">
    <location>
        <begin position="30"/>
        <end position="67"/>
    </location>
</feature>
<protein>
    <submittedName>
        <fullName evidence="2">Uncharacterized protein</fullName>
    </submittedName>
</protein>
<feature type="compositionally biased region" description="Polar residues" evidence="1">
    <location>
        <begin position="1"/>
        <end position="12"/>
    </location>
</feature>
<evidence type="ECO:0000256" key="1">
    <source>
        <dbReference type="SAM" id="MobiDB-lite"/>
    </source>
</evidence>
<organism evidence="2 3">
    <name type="scientific">Symbiodinium natans</name>
    <dbReference type="NCBI Taxonomy" id="878477"/>
    <lineage>
        <taxon>Eukaryota</taxon>
        <taxon>Sar</taxon>
        <taxon>Alveolata</taxon>
        <taxon>Dinophyceae</taxon>
        <taxon>Suessiales</taxon>
        <taxon>Symbiodiniaceae</taxon>
        <taxon>Symbiodinium</taxon>
    </lineage>
</organism>
<dbReference type="AlphaFoldDB" id="A0A812H956"/>
<proteinExistence type="predicted"/>
<accession>A0A812H956</accession>
<dbReference type="OrthoDB" id="447500at2759"/>
<name>A0A812H956_9DINO</name>
<feature type="compositionally biased region" description="Basic and acidic residues" evidence="1">
    <location>
        <begin position="79"/>
        <end position="94"/>
    </location>
</feature>
<gene>
    <name evidence="2" type="ORF">SNAT2548_LOCUS1375</name>
</gene>